<proteinExistence type="predicted"/>
<gene>
    <name evidence="2" type="ORF">SAMN05421872_10754</name>
</gene>
<dbReference type="PANTHER" id="PTHR47129:SF1">
    <property type="entry name" value="NMRA-LIKE DOMAIN-CONTAINING PROTEIN"/>
    <property type="match status" value="1"/>
</dbReference>
<dbReference type="SUPFAM" id="SSF51735">
    <property type="entry name" value="NAD(P)-binding Rossmann-fold domains"/>
    <property type="match status" value="1"/>
</dbReference>
<dbReference type="STRING" id="1045774.SAMN05421872_10754"/>
<accession>A0A1G6TG42</accession>
<dbReference type="RefSeq" id="WP_090856805.1">
    <property type="nucleotide sequence ID" value="NZ_FMZM01000007.1"/>
</dbReference>
<reference evidence="2 3" key="1">
    <citation type="submission" date="2016-10" db="EMBL/GenBank/DDBJ databases">
        <authorList>
            <person name="de Groot N.N."/>
        </authorList>
    </citation>
    <scope>NUCLEOTIDE SEQUENCE [LARGE SCALE GENOMIC DNA]</scope>
    <source>
        <strain evidence="2 3">CGMCC 4.6858</strain>
    </source>
</reference>
<dbReference type="OrthoDB" id="3243290at2"/>
<feature type="domain" description="NmrA-like" evidence="1">
    <location>
        <begin position="2"/>
        <end position="224"/>
    </location>
</feature>
<organism evidence="2 3">
    <name type="scientific">Nocardioides lianchengensis</name>
    <dbReference type="NCBI Taxonomy" id="1045774"/>
    <lineage>
        <taxon>Bacteria</taxon>
        <taxon>Bacillati</taxon>
        <taxon>Actinomycetota</taxon>
        <taxon>Actinomycetes</taxon>
        <taxon>Propionibacteriales</taxon>
        <taxon>Nocardioidaceae</taxon>
        <taxon>Nocardioides</taxon>
    </lineage>
</organism>
<dbReference type="Gene3D" id="3.90.25.10">
    <property type="entry name" value="UDP-galactose 4-epimerase, domain 1"/>
    <property type="match status" value="1"/>
</dbReference>
<evidence type="ECO:0000313" key="3">
    <source>
        <dbReference type="Proteomes" id="UP000199034"/>
    </source>
</evidence>
<sequence>MTIAITGSTGAVGGLVARSLADDLRTDLRLVVRDAARAPDYDTDVRVCTYADRDASVEALRGVDTLFMVSAAEAPDRREQHRTFIRAAAEAGVGHVVYTSFAGAAADATFTLGRDHFDAEAAIRETGLAATILRDNFYSDLLPYFADATGTIRGPAGRGRVAAVARADVAAVAEAVLRDPAGHAGAVYALTGPEALTLEEVAGRAGAALGRELRFVDETVEEAYASRRASYPEAEDWQLDAWVSTYTAIADGSVAEVTGDVERVTGRPARPIEAALTDG</sequence>
<protein>
    <submittedName>
        <fullName evidence="2">Uncharacterized conserved protein YbjT, contains NAD(P)-binding and DUF2867 domains</fullName>
    </submittedName>
</protein>
<keyword evidence="3" id="KW-1185">Reference proteome</keyword>
<dbReference type="AlphaFoldDB" id="A0A1G6TG42"/>
<evidence type="ECO:0000313" key="2">
    <source>
        <dbReference type="EMBL" id="SDD27486.1"/>
    </source>
</evidence>
<dbReference type="Gene3D" id="3.40.50.720">
    <property type="entry name" value="NAD(P)-binding Rossmann-like Domain"/>
    <property type="match status" value="1"/>
</dbReference>
<dbReference type="EMBL" id="FMZM01000007">
    <property type="protein sequence ID" value="SDD27486.1"/>
    <property type="molecule type" value="Genomic_DNA"/>
</dbReference>
<dbReference type="Pfam" id="PF05368">
    <property type="entry name" value="NmrA"/>
    <property type="match status" value="1"/>
</dbReference>
<dbReference type="InterPro" id="IPR008030">
    <property type="entry name" value="NmrA-like"/>
</dbReference>
<dbReference type="InterPro" id="IPR052718">
    <property type="entry name" value="NmrA-type_oxidoreductase"/>
</dbReference>
<name>A0A1G6TG42_9ACTN</name>
<dbReference type="InterPro" id="IPR036291">
    <property type="entry name" value="NAD(P)-bd_dom_sf"/>
</dbReference>
<evidence type="ECO:0000259" key="1">
    <source>
        <dbReference type="Pfam" id="PF05368"/>
    </source>
</evidence>
<dbReference type="PANTHER" id="PTHR47129">
    <property type="entry name" value="QUINONE OXIDOREDUCTASE 2"/>
    <property type="match status" value="1"/>
</dbReference>
<dbReference type="Proteomes" id="UP000199034">
    <property type="component" value="Unassembled WGS sequence"/>
</dbReference>